<evidence type="ECO:0000313" key="2">
    <source>
        <dbReference type="Proteomes" id="UP001560573"/>
    </source>
</evidence>
<organism evidence="1 2">
    <name type="scientific">Danxiaibacter flavus</name>
    <dbReference type="NCBI Taxonomy" id="3049108"/>
    <lineage>
        <taxon>Bacteria</taxon>
        <taxon>Pseudomonadati</taxon>
        <taxon>Bacteroidota</taxon>
        <taxon>Chitinophagia</taxon>
        <taxon>Chitinophagales</taxon>
        <taxon>Chitinophagaceae</taxon>
        <taxon>Danxiaibacter</taxon>
    </lineage>
</organism>
<proteinExistence type="predicted"/>
<evidence type="ECO:0008006" key="3">
    <source>
        <dbReference type="Google" id="ProtNLM"/>
    </source>
</evidence>
<dbReference type="RefSeq" id="WP_369329586.1">
    <property type="nucleotide sequence ID" value="NZ_JAULBC010000003.1"/>
</dbReference>
<accession>A0ABV3ZEA5</accession>
<comment type="caution">
    <text evidence="1">The sequence shown here is derived from an EMBL/GenBank/DDBJ whole genome shotgun (WGS) entry which is preliminary data.</text>
</comment>
<dbReference type="Proteomes" id="UP001560573">
    <property type="component" value="Unassembled WGS sequence"/>
</dbReference>
<reference evidence="1 2" key="1">
    <citation type="submission" date="2023-07" db="EMBL/GenBank/DDBJ databases">
        <authorList>
            <person name="Lian W.-H."/>
        </authorList>
    </citation>
    <scope>NUCLEOTIDE SEQUENCE [LARGE SCALE GENOMIC DNA]</scope>
    <source>
        <strain evidence="1 2">SYSU DXS3180</strain>
    </source>
</reference>
<keyword evidence="2" id="KW-1185">Reference proteome</keyword>
<sequence>MKRINLLVFICLLILIIYIAGCKGLSGTYVAKGDAFLEKIAFTSKNGVEISAMGITQSGTFKKDGDKVTISIAGENHVFTIDKDGCLDGGGLIGKYCKE</sequence>
<name>A0ABV3ZEA5_9BACT</name>
<evidence type="ECO:0000313" key="1">
    <source>
        <dbReference type="EMBL" id="MEX6688178.1"/>
    </source>
</evidence>
<protein>
    <recommendedName>
        <fullName evidence="3">Lipoprotein</fullName>
    </recommendedName>
</protein>
<dbReference type="EMBL" id="JAULBC010000003">
    <property type="protein sequence ID" value="MEX6688178.1"/>
    <property type="molecule type" value="Genomic_DNA"/>
</dbReference>
<gene>
    <name evidence="1" type="ORF">QTN47_11765</name>
</gene>